<evidence type="ECO:0000256" key="1">
    <source>
        <dbReference type="SAM" id="Phobius"/>
    </source>
</evidence>
<keyword evidence="1" id="KW-1133">Transmembrane helix</keyword>
<dbReference type="AlphaFoldDB" id="A0A845U5C9"/>
<sequence>MANGDNKNGNGGMKWPPKVGQGVKLWASGKEPRDERQAQAIQAGLVFAPAGVAFSASASGVAIIGALFFAAIPDLRDTGDYAVGMTWATAANFALVLLVTSQIRRVTQADPK</sequence>
<protein>
    <submittedName>
        <fullName evidence="2">Uncharacterized protein</fullName>
    </submittedName>
</protein>
<feature type="transmembrane region" description="Helical" evidence="1">
    <location>
        <begin position="43"/>
        <end position="69"/>
    </location>
</feature>
<keyword evidence="1" id="KW-0472">Membrane</keyword>
<dbReference type="RefSeq" id="WP_163095899.1">
    <property type="nucleotide sequence ID" value="NZ_CP127523.1"/>
</dbReference>
<dbReference type="EMBL" id="WNJL01000008">
    <property type="protein sequence ID" value="NDU41389.1"/>
    <property type="molecule type" value="Genomic_DNA"/>
</dbReference>
<accession>A0A845U5C9</accession>
<feature type="transmembrane region" description="Helical" evidence="1">
    <location>
        <begin position="81"/>
        <end position="99"/>
    </location>
</feature>
<proteinExistence type="predicted"/>
<evidence type="ECO:0000313" key="2">
    <source>
        <dbReference type="EMBL" id="NDU41389.1"/>
    </source>
</evidence>
<reference evidence="2" key="1">
    <citation type="submission" date="2019-11" db="EMBL/GenBank/DDBJ databases">
        <title>Acidithiobacillus ferrianus sp. nov.: a facultatively anaerobic and extremely acidophilic chemolithoautotroph.</title>
        <authorList>
            <person name="Norris P.R."/>
            <person name="Falagan C."/>
            <person name="Moya-Beltran A."/>
            <person name="Castro M."/>
            <person name="Quatrini R."/>
            <person name="Johnson D.B."/>
        </authorList>
    </citation>
    <scope>NUCLEOTIDE SEQUENCE [LARGE SCALE GENOMIC DNA]</scope>
    <source>
        <strain evidence="2">MG</strain>
    </source>
</reference>
<keyword evidence="1" id="KW-0812">Transmembrane</keyword>
<name>A0A845U5C9_9PROT</name>
<gene>
    <name evidence="2" type="ORF">GL267_01655</name>
</gene>
<comment type="caution">
    <text evidence="2">The sequence shown here is derived from an EMBL/GenBank/DDBJ whole genome shotgun (WGS) entry which is preliminary data.</text>
</comment>
<organism evidence="2">
    <name type="scientific">Acidithiobacillus ferrianus</name>
    <dbReference type="NCBI Taxonomy" id="2678518"/>
    <lineage>
        <taxon>Bacteria</taxon>
        <taxon>Pseudomonadati</taxon>
        <taxon>Pseudomonadota</taxon>
        <taxon>Acidithiobacillia</taxon>
        <taxon>Acidithiobacillales</taxon>
        <taxon>Acidithiobacillaceae</taxon>
        <taxon>Acidithiobacillus</taxon>
    </lineage>
</organism>